<dbReference type="InterPro" id="IPR002037">
    <property type="entry name" value="Glyco_hydro_8"/>
</dbReference>
<name>A0A2T5K0F5_9RHOB</name>
<dbReference type="EC" id="3.2.1.4" evidence="3"/>
<evidence type="ECO:0000256" key="5">
    <source>
        <dbReference type="ARBA" id="ARBA00023001"/>
    </source>
</evidence>
<dbReference type="GO" id="GO:0030245">
    <property type="term" value="P:cellulose catabolic process"/>
    <property type="evidence" value="ECO:0007669"/>
    <property type="project" value="UniProtKB-KW"/>
</dbReference>
<reference evidence="9 10" key="1">
    <citation type="submission" date="2018-04" db="EMBL/GenBank/DDBJ databases">
        <title>Genomic Encyclopedia of Type Strains, Phase III (KMG-III): the genomes of soil and plant-associated and newly described type strains.</title>
        <authorList>
            <person name="Whitman W."/>
        </authorList>
    </citation>
    <scope>NUCLEOTIDE SEQUENCE [LARGE SCALE GENOMIC DNA]</scope>
    <source>
        <strain evidence="9 10">KA25</strain>
    </source>
</reference>
<evidence type="ECO:0000313" key="9">
    <source>
        <dbReference type="EMBL" id="PTR15876.1"/>
    </source>
</evidence>
<keyword evidence="6" id="KW-0326">Glycosidase</keyword>
<evidence type="ECO:0000256" key="4">
    <source>
        <dbReference type="ARBA" id="ARBA00022801"/>
    </source>
</evidence>
<dbReference type="PRINTS" id="PR00735">
    <property type="entry name" value="GLHYDRLASE8"/>
</dbReference>
<feature type="signal peptide" evidence="8">
    <location>
        <begin position="1"/>
        <end position="24"/>
    </location>
</feature>
<evidence type="ECO:0000256" key="7">
    <source>
        <dbReference type="ARBA" id="ARBA00023326"/>
    </source>
</evidence>
<dbReference type="AlphaFoldDB" id="A0A2T5K0F5"/>
<evidence type="ECO:0000256" key="8">
    <source>
        <dbReference type="SAM" id="SignalP"/>
    </source>
</evidence>
<sequence>MRRRTLLRLAAATALASPAGRLLAQEGGVLPSDHPLQTAWESWKAAFLLPAGRIVDGPQQNASHSEGQGYGAALAAIFGDEAALRRIVDWTETNLARRDDNLLSWRWLPGVTLAVPDENNATDGDLFYGWGLALAAQRFGNADLAKRATEIARAIALHCVRPHPDGSERLVLLPGATGFETEEGLVLNPSYYMPRAMTELAAFSGQERLARCAQDGALWIGGLGLAPDWVLVTSTGDLPAKGLSAHSGYDAMRVPLFLLWSGLTANPALRRFIEVQREAEPGTGTPVVFDRDTGALLERSADPGFASVPALADCALSGRPGAAIPPFDARQPYYPATLHLMTLVAQVEGFSACAPI</sequence>
<comment type="catalytic activity">
    <reaction evidence="1">
        <text>Endohydrolysis of (1-&gt;4)-beta-D-glucosidic linkages in cellulose, lichenin and cereal beta-D-glucans.</text>
        <dbReference type="EC" id="3.2.1.4"/>
    </reaction>
</comment>
<dbReference type="InterPro" id="IPR012341">
    <property type="entry name" value="6hp_glycosidase-like_sf"/>
</dbReference>
<feature type="chain" id="PRO_5015481585" description="cellulase" evidence="8">
    <location>
        <begin position="25"/>
        <end position="356"/>
    </location>
</feature>
<keyword evidence="7" id="KW-0119">Carbohydrate metabolism</keyword>
<dbReference type="OrthoDB" id="9766708at2"/>
<keyword evidence="4" id="KW-0378">Hydrolase</keyword>
<organism evidence="9 10">
    <name type="scientific">Cereibacter azotoformans</name>
    <dbReference type="NCBI Taxonomy" id="43057"/>
    <lineage>
        <taxon>Bacteria</taxon>
        <taxon>Pseudomonadati</taxon>
        <taxon>Pseudomonadota</taxon>
        <taxon>Alphaproteobacteria</taxon>
        <taxon>Rhodobacterales</taxon>
        <taxon>Paracoccaceae</taxon>
        <taxon>Cereibacter</taxon>
    </lineage>
</organism>
<gene>
    <name evidence="9" type="ORF">C8J28_11323</name>
</gene>
<dbReference type="InterPro" id="IPR008928">
    <property type="entry name" value="6-hairpin_glycosidase_sf"/>
</dbReference>
<dbReference type="Pfam" id="PF01270">
    <property type="entry name" value="Glyco_hydro_8"/>
    <property type="match status" value="1"/>
</dbReference>
<comment type="caution">
    <text evidence="9">The sequence shown here is derived from an EMBL/GenBank/DDBJ whole genome shotgun (WGS) entry which is preliminary data.</text>
</comment>
<keyword evidence="7" id="KW-0624">Polysaccharide degradation</keyword>
<keyword evidence="10" id="KW-1185">Reference proteome</keyword>
<proteinExistence type="inferred from homology"/>
<dbReference type="GO" id="GO:0008810">
    <property type="term" value="F:cellulase activity"/>
    <property type="evidence" value="ECO:0007669"/>
    <property type="project" value="UniProtKB-EC"/>
</dbReference>
<evidence type="ECO:0000256" key="6">
    <source>
        <dbReference type="ARBA" id="ARBA00023295"/>
    </source>
</evidence>
<dbReference type="EMBL" id="QAOT01000013">
    <property type="protein sequence ID" value="PTR15876.1"/>
    <property type="molecule type" value="Genomic_DNA"/>
</dbReference>
<keyword evidence="5" id="KW-0136">Cellulose degradation</keyword>
<dbReference type="RefSeq" id="WP_108221379.1">
    <property type="nucleotide sequence ID" value="NZ_CP090021.1"/>
</dbReference>
<keyword evidence="8" id="KW-0732">Signal</keyword>
<dbReference type="Proteomes" id="UP000244060">
    <property type="component" value="Unassembled WGS sequence"/>
</dbReference>
<evidence type="ECO:0000256" key="1">
    <source>
        <dbReference type="ARBA" id="ARBA00000966"/>
    </source>
</evidence>
<accession>A0A2T5K0F5</accession>
<protein>
    <recommendedName>
        <fullName evidence="3">cellulase</fullName>
        <ecNumber evidence="3">3.2.1.4</ecNumber>
    </recommendedName>
</protein>
<comment type="similarity">
    <text evidence="2">Belongs to the glycosyl hydrolase 8 (cellulase D) family.</text>
</comment>
<dbReference type="Gene3D" id="1.50.10.10">
    <property type="match status" value="1"/>
</dbReference>
<evidence type="ECO:0000256" key="3">
    <source>
        <dbReference type="ARBA" id="ARBA00012601"/>
    </source>
</evidence>
<dbReference type="SUPFAM" id="SSF48208">
    <property type="entry name" value="Six-hairpin glycosidases"/>
    <property type="match status" value="1"/>
</dbReference>
<evidence type="ECO:0000256" key="2">
    <source>
        <dbReference type="ARBA" id="ARBA00009209"/>
    </source>
</evidence>
<evidence type="ECO:0000313" key="10">
    <source>
        <dbReference type="Proteomes" id="UP000244060"/>
    </source>
</evidence>